<keyword evidence="3" id="KW-1185">Reference proteome</keyword>
<dbReference type="Pfam" id="PF13279">
    <property type="entry name" value="4HBT_2"/>
    <property type="match status" value="1"/>
</dbReference>
<dbReference type="OrthoDB" id="9803287at2"/>
<evidence type="ECO:0000313" key="3">
    <source>
        <dbReference type="Proteomes" id="UP000199614"/>
    </source>
</evidence>
<evidence type="ECO:0000256" key="1">
    <source>
        <dbReference type="SAM" id="MobiDB-lite"/>
    </source>
</evidence>
<gene>
    <name evidence="2" type="ORF">SAMN05216207_100318</name>
</gene>
<accession>A0A1I4TUG5</accession>
<sequence length="175" mass="19016">MTTSVHTDRVRPEWIDYNGHLSEPYYVLVFGDATTALMDRAGLDEHYRSTTGCSLYTVEAHVRYLREVGPDAGLEVRTRVLGRDAKRLRLWHELRVTTGSSDTGSSDTDGGDTGGRLVATEELMCLHVGPEGARPFPDAVAAALDRFADPAAPEPEQAGRSIAPVGDGVVRRPPN</sequence>
<dbReference type="STRING" id="260086.SAMN05216207_100318"/>
<keyword evidence="2" id="KW-0378">Hydrolase</keyword>
<proteinExistence type="predicted"/>
<dbReference type="EMBL" id="FOUY01000003">
    <property type="protein sequence ID" value="SFM80364.1"/>
    <property type="molecule type" value="Genomic_DNA"/>
</dbReference>
<protein>
    <submittedName>
        <fullName evidence="2">Acyl-CoA thioester hydrolase</fullName>
    </submittedName>
</protein>
<organism evidence="2 3">
    <name type="scientific">Pseudonocardia ammonioxydans</name>
    <dbReference type="NCBI Taxonomy" id="260086"/>
    <lineage>
        <taxon>Bacteria</taxon>
        <taxon>Bacillati</taxon>
        <taxon>Actinomycetota</taxon>
        <taxon>Actinomycetes</taxon>
        <taxon>Pseudonocardiales</taxon>
        <taxon>Pseudonocardiaceae</taxon>
        <taxon>Pseudonocardia</taxon>
    </lineage>
</organism>
<dbReference type="Gene3D" id="3.10.129.10">
    <property type="entry name" value="Hotdog Thioesterase"/>
    <property type="match status" value="1"/>
</dbReference>
<dbReference type="InterPro" id="IPR029069">
    <property type="entry name" value="HotDog_dom_sf"/>
</dbReference>
<feature type="region of interest" description="Disordered" evidence="1">
    <location>
        <begin position="149"/>
        <end position="175"/>
    </location>
</feature>
<name>A0A1I4TUG5_PSUAM</name>
<dbReference type="AlphaFoldDB" id="A0A1I4TUG5"/>
<dbReference type="GO" id="GO:0016787">
    <property type="term" value="F:hydrolase activity"/>
    <property type="evidence" value="ECO:0007669"/>
    <property type="project" value="UniProtKB-KW"/>
</dbReference>
<dbReference type="SUPFAM" id="SSF54637">
    <property type="entry name" value="Thioesterase/thiol ester dehydrase-isomerase"/>
    <property type="match status" value="1"/>
</dbReference>
<reference evidence="2 3" key="1">
    <citation type="submission" date="2016-10" db="EMBL/GenBank/DDBJ databases">
        <authorList>
            <person name="de Groot N.N."/>
        </authorList>
    </citation>
    <scope>NUCLEOTIDE SEQUENCE [LARGE SCALE GENOMIC DNA]</scope>
    <source>
        <strain evidence="2 3">CGMCC 4.1877</strain>
    </source>
</reference>
<dbReference type="Proteomes" id="UP000199614">
    <property type="component" value="Unassembled WGS sequence"/>
</dbReference>
<evidence type="ECO:0000313" key="2">
    <source>
        <dbReference type="EMBL" id="SFM80364.1"/>
    </source>
</evidence>
<dbReference type="CDD" id="cd00586">
    <property type="entry name" value="4HBT"/>
    <property type="match status" value="1"/>
</dbReference>